<evidence type="ECO:0000313" key="6">
    <source>
        <dbReference type="EMBL" id="RRQ22533.1"/>
    </source>
</evidence>
<evidence type="ECO:0000256" key="3">
    <source>
        <dbReference type="ARBA" id="ARBA00022553"/>
    </source>
</evidence>
<feature type="transmembrane region" description="Helical" evidence="4">
    <location>
        <begin position="168"/>
        <end position="186"/>
    </location>
</feature>
<accession>A0A426QL85</accession>
<dbReference type="SUPFAM" id="SSF55874">
    <property type="entry name" value="ATPase domain of HSP90 chaperone/DNA topoisomerase II/histidine kinase"/>
    <property type="match status" value="1"/>
</dbReference>
<keyword evidence="7" id="KW-1185">Reference proteome</keyword>
<dbReference type="GO" id="GO:0000155">
    <property type="term" value="F:phosphorelay sensor kinase activity"/>
    <property type="evidence" value="ECO:0007669"/>
    <property type="project" value="InterPro"/>
</dbReference>
<dbReference type="InterPro" id="IPR003661">
    <property type="entry name" value="HisK_dim/P_dom"/>
</dbReference>
<dbReference type="Gene3D" id="3.30.565.10">
    <property type="entry name" value="Histidine kinase-like ATPase, C-terminal domain"/>
    <property type="match status" value="1"/>
</dbReference>
<dbReference type="Pfam" id="PF00512">
    <property type="entry name" value="HisKA"/>
    <property type="match status" value="1"/>
</dbReference>
<sequence length="540" mass="59488">MTRAAYAAPSALRNADWQDALTWKPLRFLTLYRLVLAALLVLLFFLLPGSRNLGSDNPWLYALVSLGYFLFALVVGFSTRLRRPGFQLQVLLQITVDILAIVLLMYASGGLDSGLGILLILAVIAGAMLMPGRMAFFFAATATLALMAEFSYRYMAFANLDSSQFTRVGLLGLALFTAASLAWLLARRIRESEALAEQRGVDLANLARLNEYIVQRLQSGIVVVDHRERIRLINDATWVMLQIPTEARPESLAALSPELAGALRAWQQDPGREPDAFQPPRSEAVLQPRFTRLGSGADAATLIYLEDTALMAQQAQQMKLAALGRLTASIAHEIRNPLGAISHADQLLNESPNLKDDDRRLVEIIASHADRVNGIVENVLQLSRRGTTQPQRLLLADWLNEFVDDMVNYQNLDSDTVIVDIDPVDLQIEFDPGQLNQLMCNLIQNALNHGSRSGHPLRVELVGRISESGAPCLDVIDNGPGIDSETRASIFEPFFTTSASGTGLGLYLARELAEINRARLNHIEREGGGSCFRITFARVD</sequence>
<dbReference type="InterPro" id="IPR036097">
    <property type="entry name" value="HisK_dim/P_sf"/>
</dbReference>
<feature type="transmembrane region" description="Helical" evidence="4">
    <location>
        <begin position="59"/>
        <end position="78"/>
    </location>
</feature>
<dbReference type="PROSITE" id="PS50109">
    <property type="entry name" value="HIS_KIN"/>
    <property type="match status" value="1"/>
</dbReference>
<dbReference type="EMBL" id="QZMU01000001">
    <property type="protein sequence ID" value="RRQ22533.1"/>
    <property type="molecule type" value="Genomic_DNA"/>
</dbReference>
<dbReference type="AlphaFoldDB" id="A0A426QL85"/>
<feature type="transmembrane region" description="Helical" evidence="4">
    <location>
        <begin position="136"/>
        <end position="156"/>
    </location>
</feature>
<dbReference type="SMART" id="SM00388">
    <property type="entry name" value="HisKA"/>
    <property type="match status" value="1"/>
</dbReference>
<keyword evidence="3" id="KW-0597">Phosphoprotein</keyword>
<feature type="domain" description="Histidine kinase" evidence="5">
    <location>
        <begin position="329"/>
        <end position="540"/>
    </location>
</feature>
<comment type="catalytic activity">
    <reaction evidence="1">
        <text>ATP + protein L-histidine = ADP + protein N-phospho-L-histidine.</text>
        <dbReference type="EC" id="2.7.13.3"/>
    </reaction>
</comment>
<feature type="transmembrane region" description="Helical" evidence="4">
    <location>
        <begin position="30"/>
        <end position="47"/>
    </location>
</feature>
<evidence type="ECO:0000256" key="4">
    <source>
        <dbReference type="SAM" id="Phobius"/>
    </source>
</evidence>
<organism evidence="6 7">
    <name type="scientific">Thiohalobacter thiocyanaticus</name>
    <dbReference type="NCBI Taxonomy" id="585455"/>
    <lineage>
        <taxon>Bacteria</taxon>
        <taxon>Pseudomonadati</taxon>
        <taxon>Pseudomonadota</taxon>
        <taxon>Gammaproteobacteria</taxon>
        <taxon>Thiohalobacterales</taxon>
        <taxon>Thiohalobacteraceae</taxon>
        <taxon>Thiohalobacter</taxon>
    </lineage>
</organism>
<dbReference type="RefSeq" id="WP_125181875.1">
    <property type="nucleotide sequence ID" value="NZ_QZMU01000001.1"/>
</dbReference>
<name>A0A426QL85_9GAMM</name>
<dbReference type="OrthoDB" id="9815750at2"/>
<reference evidence="6 7" key="1">
    <citation type="journal article" date="2010" name="Int. J. Syst. Evol. Microbiol.">
        <title>Thiohalobacter thiocyanaticus gen. nov., sp. nov., a moderately halophilic, sulfur-oxidizing gammaproteobacterium from hypersaline lakes, that utilizes thiocyanate.</title>
        <authorList>
            <person name="Sorokin D.Y."/>
            <person name="Kovaleva O.L."/>
            <person name="Tourova T.P."/>
            <person name="Muyzer G."/>
        </authorList>
    </citation>
    <scope>NUCLEOTIDE SEQUENCE [LARGE SCALE GENOMIC DNA]</scope>
    <source>
        <strain evidence="6 7">Hrh1</strain>
    </source>
</reference>
<dbReference type="InterPro" id="IPR003594">
    <property type="entry name" value="HATPase_dom"/>
</dbReference>
<dbReference type="Pfam" id="PF02518">
    <property type="entry name" value="HATPase_c"/>
    <property type="match status" value="1"/>
</dbReference>
<evidence type="ECO:0000256" key="1">
    <source>
        <dbReference type="ARBA" id="ARBA00000085"/>
    </source>
</evidence>
<comment type="caution">
    <text evidence="6">The sequence shown here is derived from an EMBL/GenBank/DDBJ whole genome shotgun (WGS) entry which is preliminary data.</text>
</comment>
<dbReference type="InterPro" id="IPR004358">
    <property type="entry name" value="Sig_transdc_His_kin-like_C"/>
</dbReference>
<protein>
    <recommendedName>
        <fullName evidence="2">histidine kinase</fullName>
        <ecNumber evidence="2">2.7.13.3</ecNumber>
    </recommendedName>
</protein>
<gene>
    <name evidence="6" type="ORF">D6C00_11695</name>
</gene>
<keyword evidence="4" id="KW-1133">Transmembrane helix</keyword>
<dbReference type="CDD" id="cd00075">
    <property type="entry name" value="HATPase"/>
    <property type="match status" value="1"/>
</dbReference>
<proteinExistence type="predicted"/>
<dbReference type="Pfam" id="PF25323">
    <property type="entry name" value="6TM_PilS"/>
    <property type="match status" value="1"/>
</dbReference>
<dbReference type="SUPFAM" id="SSF47384">
    <property type="entry name" value="Homodimeric domain of signal transducing histidine kinase"/>
    <property type="match status" value="1"/>
</dbReference>
<dbReference type="InterPro" id="IPR005467">
    <property type="entry name" value="His_kinase_dom"/>
</dbReference>
<evidence type="ECO:0000259" key="5">
    <source>
        <dbReference type="PROSITE" id="PS50109"/>
    </source>
</evidence>
<dbReference type="Gene3D" id="1.10.287.130">
    <property type="match status" value="1"/>
</dbReference>
<feature type="transmembrane region" description="Helical" evidence="4">
    <location>
        <begin position="113"/>
        <end position="129"/>
    </location>
</feature>
<dbReference type="PANTHER" id="PTHR43065:SF52">
    <property type="entry name" value="SENSOR PROTEIN KINASE PILS"/>
    <property type="match status" value="1"/>
</dbReference>
<dbReference type="Proteomes" id="UP000287798">
    <property type="component" value="Unassembled WGS sequence"/>
</dbReference>
<dbReference type="InterPro" id="IPR036890">
    <property type="entry name" value="HATPase_C_sf"/>
</dbReference>
<dbReference type="SMART" id="SM00387">
    <property type="entry name" value="HATPase_c"/>
    <property type="match status" value="1"/>
</dbReference>
<evidence type="ECO:0000313" key="7">
    <source>
        <dbReference type="Proteomes" id="UP000287798"/>
    </source>
</evidence>
<evidence type="ECO:0000256" key="2">
    <source>
        <dbReference type="ARBA" id="ARBA00012438"/>
    </source>
</evidence>
<keyword evidence="4" id="KW-0812">Transmembrane</keyword>
<dbReference type="EC" id="2.7.13.3" evidence="2"/>
<keyword evidence="4" id="KW-0472">Membrane</keyword>
<dbReference type="PANTHER" id="PTHR43065">
    <property type="entry name" value="SENSOR HISTIDINE KINASE"/>
    <property type="match status" value="1"/>
</dbReference>
<dbReference type="CDD" id="cd00082">
    <property type="entry name" value="HisKA"/>
    <property type="match status" value="1"/>
</dbReference>
<dbReference type="PRINTS" id="PR00344">
    <property type="entry name" value="BCTRLSENSOR"/>
</dbReference>